<dbReference type="EMBL" id="JAUEPO010000005">
    <property type="protein sequence ID" value="KAK3321348.1"/>
    <property type="molecule type" value="Genomic_DNA"/>
</dbReference>
<evidence type="ECO:0000313" key="2">
    <source>
        <dbReference type="EMBL" id="KAK3321348.1"/>
    </source>
</evidence>
<organism evidence="2 3">
    <name type="scientific">Cercophora scortea</name>
    <dbReference type="NCBI Taxonomy" id="314031"/>
    <lineage>
        <taxon>Eukaryota</taxon>
        <taxon>Fungi</taxon>
        <taxon>Dikarya</taxon>
        <taxon>Ascomycota</taxon>
        <taxon>Pezizomycotina</taxon>
        <taxon>Sordariomycetes</taxon>
        <taxon>Sordariomycetidae</taxon>
        <taxon>Sordariales</taxon>
        <taxon>Lasiosphaeriaceae</taxon>
        <taxon>Cercophora</taxon>
    </lineage>
</organism>
<name>A0AAE0M7E9_9PEZI</name>
<keyword evidence="3" id="KW-1185">Reference proteome</keyword>
<reference evidence="2" key="1">
    <citation type="journal article" date="2023" name="Mol. Phylogenet. Evol.">
        <title>Genome-scale phylogeny and comparative genomics of the fungal order Sordariales.</title>
        <authorList>
            <person name="Hensen N."/>
            <person name="Bonometti L."/>
            <person name="Westerberg I."/>
            <person name="Brannstrom I.O."/>
            <person name="Guillou S."/>
            <person name="Cros-Aarteil S."/>
            <person name="Calhoun S."/>
            <person name="Haridas S."/>
            <person name="Kuo A."/>
            <person name="Mondo S."/>
            <person name="Pangilinan J."/>
            <person name="Riley R."/>
            <person name="LaButti K."/>
            <person name="Andreopoulos B."/>
            <person name="Lipzen A."/>
            <person name="Chen C."/>
            <person name="Yan M."/>
            <person name="Daum C."/>
            <person name="Ng V."/>
            <person name="Clum A."/>
            <person name="Steindorff A."/>
            <person name="Ohm R.A."/>
            <person name="Martin F."/>
            <person name="Silar P."/>
            <person name="Natvig D.O."/>
            <person name="Lalanne C."/>
            <person name="Gautier V."/>
            <person name="Ament-Velasquez S.L."/>
            <person name="Kruys A."/>
            <person name="Hutchinson M.I."/>
            <person name="Powell A.J."/>
            <person name="Barry K."/>
            <person name="Miller A.N."/>
            <person name="Grigoriev I.V."/>
            <person name="Debuchy R."/>
            <person name="Gladieux P."/>
            <person name="Hiltunen Thoren M."/>
            <person name="Johannesson H."/>
        </authorList>
    </citation>
    <scope>NUCLEOTIDE SEQUENCE</scope>
    <source>
        <strain evidence="2">SMH4131-1</strain>
    </source>
</reference>
<sequence>MELFYFCQSHALYGKRLAVLVIPFIETYCLPLGLALSLVLLLFSRGSTGAWASLDGPRSRTGGPATVQWQDSELLQAIHLHNYCMPYTITVICQCTRIA</sequence>
<feature type="transmembrane region" description="Helical" evidence="1">
    <location>
        <begin position="20"/>
        <end position="43"/>
    </location>
</feature>
<keyword evidence="1" id="KW-1133">Transmembrane helix</keyword>
<dbReference type="Proteomes" id="UP001286456">
    <property type="component" value="Unassembled WGS sequence"/>
</dbReference>
<gene>
    <name evidence="2" type="ORF">B0T19DRAFT_264046</name>
</gene>
<accession>A0AAE0M7E9</accession>
<protein>
    <submittedName>
        <fullName evidence="2">Uncharacterized protein</fullName>
    </submittedName>
</protein>
<comment type="caution">
    <text evidence="2">The sequence shown here is derived from an EMBL/GenBank/DDBJ whole genome shotgun (WGS) entry which is preliminary data.</text>
</comment>
<evidence type="ECO:0000313" key="3">
    <source>
        <dbReference type="Proteomes" id="UP001286456"/>
    </source>
</evidence>
<reference evidence="2" key="2">
    <citation type="submission" date="2023-06" db="EMBL/GenBank/DDBJ databases">
        <authorList>
            <consortium name="Lawrence Berkeley National Laboratory"/>
            <person name="Haridas S."/>
            <person name="Hensen N."/>
            <person name="Bonometti L."/>
            <person name="Westerberg I."/>
            <person name="Brannstrom I.O."/>
            <person name="Guillou S."/>
            <person name="Cros-Aarteil S."/>
            <person name="Calhoun S."/>
            <person name="Kuo A."/>
            <person name="Mondo S."/>
            <person name="Pangilinan J."/>
            <person name="Riley R."/>
            <person name="Labutti K."/>
            <person name="Andreopoulos B."/>
            <person name="Lipzen A."/>
            <person name="Chen C."/>
            <person name="Yanf M."/>
            <person name="Daum C."/>
            <person name="Ng V."/>
            <person name="Clum A."/>
            <person name="Steindorff A."/>
            <person name="Ohm R."/>
            <person name="Martin F."/>
            <person name="Silar P."/>
            <person name="Natvig D."/>
            <person name="Lalanne C."/>
            <person name="Gautier V."/>
            <person name="Ament-Velasquez S.L."/>
            <person name="Kruys A."/>
            <person name="Hutchinson M.I."/>
            <person name="Powell A.J."/>
            <person name="Barry K."/>
            <person name="Miller A.N."/>
            <person name="Grigoriev I.V."/>
            <person name="Debuchy R."/>
            <person name="Gladieux P."/>
            <person name="Thoren M.H."/>
            <person name="Johannesson H."/>
        </authorList>
    </citation>
    <scope>NUCLEOTIDE SEQUENCE</scope>
    <source>
        <strain evidence="2">SMH4131-1</strain>
    </source>
</reference>
<keyword evidence="1" id="KW-0472">Membrane</keyword>
<dbReference type="AlphaFoldDB" id="A0AAE0M7E9"/>
<proteinExistence type="predicted"/>
<keyword evidence="1" id="KW-0812">Transmembrane</keyword>
<evidence type="ECO:0000256" key="1">
    <source>
        <dbReference type="SAM" id="Phobius"/>
    </source>
</evidence>